<comment type="pathway">
    <text evidence="1 7">Cell wall biogenesis; peptidoglycan biosynthesis.</text>
</comment>
<dbReference type="Gene3D" id="1.10.101.10">
    <property type="entry name" value="PGBD-like superfamily/PGBD"/>
    <property type="match status" value="1"/>
</dbReference>
<proteinExistence type="inferred from homology"/>
<dbReference type="PROSITE" id="PS52029">
    <property type="entry name" value="LD_TPASE"/>
    <property type="match status" value="1"/>
</dbReference>
<dbReference type="EMBL" id="JBHTJO010000001">
    <property type="protein sequence ID" value="MFD0987340.1"/>
    <property type="molecule type" value="Genomic_DNA"/>
</dbReference>
<sequence length="449" mass="50632">MTTWHRNFRTALIASGVGAIIAVAGMTPARADFMNGFQNWLGGEPTNASSGTQASTEGSRRGIWFGRRQEQVQPQGPDPFKEQWVRNPQLGFPTLARQNIEMTEQAIGVYEQIVARGGWPRVPELALRPGSHGDEIVTLHQRLEISGDLYGRSVPNEYDETLVQAVRRFQERHGLPPTGVIDRPTVDALNVPAQVRLQQLKNSLTRLKKAVPQTKNRYVIVNIPAAQSEAVENGQVVGRYTAVVGKADLATPTLESTIQRVSFNPYWNVPKSIVRNDLVPKARELTASGVDFFDTYRMQAIDGSGRILRSDQVDWYGDAVYGYRFRQLPWEENALGYIKLDFPNRYAVYMHDTPEKALFGQELRYESHGCVRIHNVDQLAAWLLRDVPGWDLPRIQELKHTGEQEVVELRSKVQVMFVYIDGWTTPDGVTHFRPDIYNKDGGAQTASTY</sequence>
<evidence type="ECO:0000256" key="6">
    <source>
        <dbReference type="ARBA" id="ARBA00023316"/>
    </source>
</evidence>
<evidence type="ECO:0000256" key="4">
    <source>
        <dbReference type="ARBA" id="ARBA00022960"/>
    </source>
</evidence>
<evidence type="ECO:0000256" key="7">
    <source>
        <dbReference type="PROSITE-ProRule" id="PRU01373"/>
    </source>
</evidence>
<dbReference type="InterPro" id="IPR036365">
    <property type="entry name" value="PGBD-like_sf"/>
</dbReference>
<keyword evidence="6 7" id="KW-0961">Cell wall biogenesis/degradation</keyword>
<organism evidence="9 10">
    <name type="scientific">Methyloligella solikamskensis</name>
    <dbReference type="NCBI Taxonomy" id="1177756"/>
    <lineage>
        <taxon>Bacteria</taxon>
        <taxon>Pseudomonadati</taxon>
        <taxon>Pseudomonadota</taxon>
        <taxon>Alphaproteobacteria</taxon>
        <taxon>Hyphomicrobiales</taxon>
        <taxon>Hyphomicrobiaceae</taxon>
        <taxon>Methyloligella</taxon>
    </lineage>
</organism>
<evidence type="ECO:0000256" key="5">
    <source>
        <dbReference type="ARBA" id="ARBA00022984"/>
    </source>
</evidence>
<dbReference type="InterPro" id="IPR036366">
    <property type="entry name" value="PGBDSf"/>
</dbReference>
<dbReference type="RefSeq" id="WP_379089127.1">
    <property type="nucleotide sequence ID" value="NZ_JBHTJO010000001.1"/>
</dbReference>
<dbReference type="InterPro" id="IPR038063">
    <property type="entry name" value="Transpep_catalytic_dom"/>
</dbReference>
<evidence type="ECO:0000256" key="2">
    <source>
        <dbReference type="ARBA" id="ARBA00005992"/>
    </source>
</evidence>
<gene>
    <name evidence="9" type="ORF">ACFQ2F_09560</name>
</gene>
<keyword evidence="5 7" id="KW-0573">Peptidoglycan synthesis</keyword>
<dbReference type="CDD" id="cd16913">
    <property type="entry name" value="YkuD_like"/>
    <property type="match status" value="1"/>
</dbReference>
<dbReference type="Gene3D" id="2.40.440.10">
    <property type="entry name" value="L,D-transpeptidase catalytic domain-like"/>
    <property type="match status" value="1"/>
</dbReference>
<dbReference type="Pfam" id="PF03734">
    <property type="entry name" value="YkuD"/>
    <property type="match status" value="1"/>
</dbReference>
<keyword evidence="4 7" id="KW-0133">Cell shape</keyword>
<name>A0ABW3JB11_9HYPH</name>
<keyword evidence="10" id="KW-1185">Reference proteome</keyword>
<comment type="similarity">
    <text evidence="2">Belongs to the YkuD family.</text>
</comment>
<protein>
    <submittedName>
        <fullName evidence="9">Murein L,D-transpeptidase</fullName>
    </submittedName>
</protein>
<dbReference type="InterPro" id="IPR052905">
    <property type="entry name" value="LD-transpeptidase_YkuD-like"/>
</dbReference>
<evidence type="ECO:0000313" key="9">
    <source>
        <dbReference type="EMBL" id="MFD0987340.1"/>
    </source>
</evidence>
<evidence type="ECO:0000256" key="3">
    <source>
        <dbReference type="ARBA" id="ARBA00022679"/>
    </source>
</evidence>
<reference evidence="10" key="1">
    <citation type="journal article" date="2019" name="Int. J. Syst. Evol. Microbiol.">
        <title>The Global Catalogue of Microorganisms (GCM) 10K type strain sequencing project: providing services to taxonomists for standard genome sequencing and annotation.</title>
        <authorList>
            <consortium name="The Broad Institute Genomics Platform"/>
            <consortium name="The Broad Institute Genome Sequencing Center for Infectious Disease"/>
            <person name="Wu L."/>
            <person name="Ma J."/>
        </authorList>
    </citation>
    <scope>NUCLEOTIDE SEQUENCE [LARGE SCALE GENOMIC DNA]</scope>
    <source>
        <strain evidence="10">CCUG 61697</strain>
    </source>
</reference>
<comment type="caution">
    <text evidence="9">The sequence shown here is derived from an EMBL/GenBank/DDBJ whole genome shotgun (WGS) entry which is preliminary data.</text>
</comment>
<dbReference type="PANTHER" id="PTHR41533:SF1">
    <property type="entry name" value="L,D-TRANSPEPTIDASE YCBB-RELATED"/>
    <property type="match status" value="1"/>
</dbReference>
<dbReference type="SUPFAM" id="SSF141523">
    <property type="entry name" value="L,D-transpeptidase catalytic domain-like"/>
    <property type="match status" value="1"/>
</dbReference>
<evidence type="ECO:0000313" key="10">
    <source>
        <dbReference type="Proteomes" id="UP001597102"/>
    </source>
</evidence>
<dbReference type="Pfam" id="PF01471">
    <property type="entry name" value="PG_binding_1"/>
    <property type="match status" value="1"/>
</dbReference>
<evidence type="ECO:0000259" key="8">
    <source>
        <dbReference type="PROSITE" id="PS52029"/>
    </source>
</evidence>
<dbReference type="PANTHER" id="PTHR41533">
    <property type="entry name" value="L,D-TRANSPEPTIDASE HI_1667-RELATED"/>
    <property type="match status" value="1"/>
</dbReference>
<feature type="active site" description="Proton donor/acceptor" evidence="7">
    <location>
        <position position="351"/>
    </location>
</feature>
<feature type="active site" description="Nucleophile" evidence="7">
    <location>
        <position position="370"/>
    </location>
</feature>
<evidence type="ECO:0000256" key="1">
    <source>
        <dbReference type="ARBA" id="ARBA00004752"/>
    </source>
</evidence>
<accession>A0ABW3JB11</accession>
<dbReference type="Proteomes" id="UP001597102">
    <property type="component" value="Unassembled WGS sequence"/>
</dbReference>
<feature type="domain" description="L,D-TPase catalytic" evidence="8">
    <location>
        <begin position="217"/>
        <end position="395"/>
    </location>
</feature>
<dbReference type="InterPro" id="IPR002477">
    <property type="entry name" value="Peptidoglycan-bd-like"/>
</dbReference>
<keyword evidence="3" id="KW-0808">Transferase</keyword>
<dbReference type="InterPro" id="IPR005490">
    <property type="entry name" value="LD_TPept_cat_dom"/>
</dbReference>
<dbReference type="SUPFAM" id="SSF47090">
    <property type="entry name" value="PGBD-like"/>
    <property type="match status" value="1"/>
</dbReference>